<organism evidence="2 3">
    <name type="scientific">Paramuricea clavata</name>
    <name type="common">Red gorgonian</name>
    <name type="synonym">Violescent sea-whip</name>
    <dbReference type="NCBI Taxonomy" id="317549"/>
    <lineage>
        <taxon>Eukaryota</taxon>
        <taxon>Metazoa</taxon>
        <taxon>Cnidaria</taxon>
        <taxon>Anthozoa</taxon>
        <taxon>Octocorallia</taxon>
        <taxon>Malacalcyonacea</taxon>
        <taxon>Plexauridae</taxon>
        <taxon>Paramuricea</taxon>
    </lineage>
</organism>
<feature type="non-terminal residue" evidence="2">
    <location>
        <position position="1"/>
    </location>
</feature>
<dbReference type="OrthoDB" id="5980368at2759"/>
<evidence type="ECO:0000313" key="3">
    <source>
        <dbReference type="Proteomes" id="UP001152795"/>
    </source>
</evidence>
<keyword evidence="3" id="KW-1185">Reference proteome</keyword>
<proteinExistence type="predicted"/>
<comment type="caution">
    <text evidence="2">The sequence shown here is derived from an EMBL/GenBank/DDBJ whole genome shotgun (WGS) entry which is preliminary data.</text>
</comment>
<accession>A0A7D9JMC7</accession>
<feature type="compositionally biased region" description="Basic and acidic residues" evidence="1">
    <location>
        <begin position="14"/>
        <end position="26"/>
    </location>
</feature>
<dbReference type="PANTHER" id="PTHR46241:SF1">
    <property type="entry name" value="OUTER DYNEIN ARM-DOCKING COMPLEX SUBUNIT 2"/>
    <property type="match status" value="1"/>
</dbReference>
<name>A0A7D9JMC7_PARCT</name>
<reference evidence="2" key="1">
    <citation type="submission" date="2020-04" db="EMBL/GenBank/DDBJ databases">
        <authorList>
            <person name="Alioto T."/>
            <person name="Alioto T."/>
            <person name="Gomez Garrido J."/>
        </authorList>
    </citation>
    <scope>NUCLEOTIDE SEQUENCE</scope>
    <source>
        <strain evidence="2">A484AB</strain>
    </source>
</reference>
<gene>
    <name evidence="2" type="ORF">PACLA_8A045029</name>
</gene>
<dbReference type="Gene3D" id="1.25.10.10">
    <property type="entry name" value="Leucine-rich Repeat Variant"/>
    <property type="match status" value="1"/>
</dbReference>
<sequence>MASTNLFVDADYDTDGRSLSRQKDAQSRNSSRNTLIVARRNGSAQNGGMLEGKESDPKVNDRYDPTDDGKHSPVESDRDDPADEIDSDREAEEDESYAYSMDYAEFESDTETPRTENKGSKGVKLRVKEPSRRLPSSRWRTLNVFDDDDDENKQNSGKSRKKSSNSKDNAVRPQYMESSTESEDEDDRKIDSSSMPVGELTSEYWQIQKLIKFVKIGNQTATLIALCALNDFDMRSEICQMAVRDVNGLVVLTNMLRTDHDKCKIATMKLLNPLTDKSKYNRRELVRFG</sequence>
<feature type="compositionally biased region" description="Acidic residues" evidence="1">
    <location>
        <begin position="77"/>
        <end position="96"/>
    </location>
</feature>
<feature type="region of interest" description="Disordered" evidence="1">
    <location>
        <begin position="1"/>
        <end position="195"/>
    </location>
</feature>
<dbReference type="AlphaFoldDB" id="A0A7D9JMC7"/>
<dbReference type="PANTHER" id="PTHR46241">
    <property type="entry name" value="ARMADILLO REPEAT-CONTAINING PROTEIN 4 ARMC4"/>
    <property type="match status" value="1"/>
</dbReference>
<dbReference type="EMBL" id="CACRXK020018664">
    <property type="protein sequence ID" value="CAB4032753.1"/>
    <property type="molecule type" value="Genomic_DNA"/>
</dbReference>
<dbReference type="Proteomes" id="UP001152795">
    <property type="component" value="Unassembled WGS sequence"/>
</dbReference>
<protein>
    <submittedName>
        <fullName evidence="2">Uncharacterized protein</fullName>
    </submittedName>
</protein>
<dbReference type="InterPro" id="IPR011989">
    <property type="entry name" value="ARM-like"/>
</dbReference>
<evidence type="ECO:0000313" key="2">
    <source>
        <dbReference type="EMBL" id="CAB4032753.1"/>
    </source>
</evidence>
<evidence type="ECO:0000256" key="1">
    <source>
        <dbReference type="SAM" id="MobiDB-lite"/>
    </source>
</evidence>
<feature type="compositionally biased region" description="Basic and acidic residues" evidence="1">
    <location>
        <begin position="51"/>
        <end position="76"/>
    </location>
</feature>